<keyword evidence="2 7" id="KW-0489">Methyltransferase</keyword>
<dbReference type="PROSITE" id="PS51679">
    <property type="entry name" value="SAM_MT_C5"/>
    <property type="match status" value="1"/>
</dbReference>
<dbReference type="Proteomes" id="UP001604002">
    <property type="component" value="Unassembled WGS sequence"/>
</dbReference>
<dbReference type="Pfam" id="PF00145">
    <property type="entry name" value="DNA_methylase"/>
    <property type="match status" value="2"/>
</dbReference>
<evidence type="ECO:0000256" key="5">
    <source>
        <dbReference type="ARBA" id="ARBA00022747"/>
    </source>
</evidence>
<accession>A0ABW6ZS15</accession>
<dbReference type="EC" id="2.1.1.37" evidence="1"/>
<dbReference type="RefSeq" id="WP_393991490.1">
    <property type="nucleotide sequence ID" value="NZ_JBAFVH010000002.1"/>
</dbReference>
<feature type="region of interest" description="Disordered" evidence="8">
    <location>
        <begin position="1"/>
        <end position="20"/>
    </location>
</feature>
<dbReference type="PANTHER" id="PTHR10629:SF52">
    <property type="entry name" value="DNA (CYTOSINE-5)-METHYLTRANSFERASE 1"/>
    <property type="match status" value="1"/>
</dbReference>
<dbReference type="GO" id="GO:0003886">
    <property type="term" value="F:DNA (cytosine-5-)-methyltransferase activity"/>
    <property type="evidence" value="ECO:0007669"/>
    <property type="project" value="UniProtKB-EC"/>
</dbReference>
<evidence type="ECO:0000256" key="1">
    <source>
        <dbReference type="ARBA" id="ARBA00011975"/>
    </source>
</evidence>
<comment type="catalytic activity">
    <reaction evidence="6">
        <text>a 2'-deoxycytidine in DNA + S-adenosyl-L-methionine = a 5-methyl-2'-deoxycytidine in DNA + S-adenosyl-L-homocysteine + H(+)</text>
        <dbReference type="Rhea" id="RHEA:13681"/>
        <dbReference type="Rhea" id="RHEA-COMP:11369"/>
        <dbReference type="Rhea" id="RHEA-COMP:11370"/>
        <dbReference type="ChEBI" id="CHEBI:15378"/>
        <dbReference type="ChEBI" id="CHEBI:57856"/>
        <dbReference type="ChEBI" id="CHEBI:59789"/>
        <dbReference type="ChEBI" id="CHEBI:85452"/>
        <dbReference type="ChEBI" id="CHEBI:85454"/>
        <dbReference type="EC" id="2.1.1.37"/>
    </reaction>
</comment>
<name>A0ABW6ZS15_9HYPH</name>
<sequence>MGQPPSLRRSGAAGPEQRRMNAPFLLDNRITVVLFAGMGGGCDGLEDAGFHVHVAINHDPVAVAVHERRHPHTKHLRCDVFEADPREVCRGRGVRALHASPDCTHFSVAKGSKPVSSRRRSLAWVICRWAGTVRPETITLENVQEITTWGPLIAKRDPATGRVLRLDGTVAAKGERVPVQEQWLIPDPRFKGRIWRAWLKHLSRLNYNFEHRVLVCADYGVPTIRKRLFGVAQADGRPIVWPARTHAPRKDAKRLGLKPWVGAHTIIDWSRPVKSIFDRAKALADASHRRIAHGVMRHVIGSANPFTIPITHTQGGNGSRSIAEPLCTITTAKGGENMVAVPTLIQSGYGERDGQAPRVLDLMEPAGTQVGGSKAALVAAFLAQHNGGPRPGAPARAAIEPVSTITTTGAQQSIAAVSLMRQFGTGLSRDAREPVPTITVEGQTKTGVVAATLGEMRGRSRGGRDIREPLAAASAKSHAHLILPFLQHYYSNGKTDDDVQSPLGALTSKARYGLVEVKVRGETFIIDDIGTRMLEPEEGAAAHGFKPGALPDEVTVDGETRRLTKTQKYHLVGNSVPPRMIQLLAELNVRRELAEAAE</sequence>
<keyword evidence="10" id="KW-1185">Reference proteome</keyword>
<protein>
    <recommendedName>
        <fullName evidence="1">DNA (cytosine-5-)-methyltransferase</fullName>
        <ecNumber evidence="1">2.1.1.37</ecNumber>
    </recommendedName>
</protein>
<comment type="caution">
    <text evidence="9">The sequence shown here is derived from an EMBL/GenBank/DDBJ whole genome shotgun (WGS) entry which is preliminary data.</text>
</comment>
<organism evidence="9 10">
    <name type="scientific">Xanthobacter oligotrophicus</name>
    <dbReference type="NCBI Taxonomy" id="2607286"/>
    <lineage>
        <taxon>Bacteria</taxon>
        <taxon>Pseudomonadati</taxon>
        <taxon>Pseudomonadota</taxon>
        <taxon>Alphaproteobacteria</taxon>
        <taxon>Hyphomicrobiales</taxon>
        <taxon>Xanthobacteraceae</taxon>
        <taxon>Xanthobacter</taxon>
    </lineage>
</organism>
<keyword evidence="4 7" id="KW-0949">S-adenosyl-L-methionine</keyword>
<dbReference type="SUPFAM" id="SSF53335">
    <property type="entry name" value="S-adenosyl-L-methionine-dependent methyltransferases"/>
    <property type="match status" value="1"/>
</dbReference>
<evidence type="ECO:0000256" key="4">
    <source>
        <dbReference type="ARBA" id="ARBA00022691"/>
    </source>
</evidence>
<keyword evidence="5" id="KW-0680">Restriction system</keyword>
<dbReference type="InterPro" id="IPR050390">
    <property type="entry name" value="C5-Methyltransferase"/>
</dbReference>
<evidence type="ECO:0000256" key="8">
    <source>
        <dbReference type="SAM" id="MobiDB-lite"/>
    </source>
</evidence>
<gene>
    <name evidence="9" type="ORF">V5F32_04965</name>
</gene>
<evidence type="ECO:0000256" key="7">
    <source>
        <dbReference type="PROSITE-ProRule" id="PRU01016"/>
    </source>
</evidence>
<dbReference type="PANTHER" id="PTHR10629">
    <property type="entry name" value="CYTOSINE-SPECIFIC METHYLTRANSFERASE"/>
    <property type="match status" value="1"/>
</dbReference>
<dbReference type="GO" id="GO:0032259">
    <property type="term" value="P:methylation"/>
    <property type="evidence" value="ECO:0007669"/>
    <property type="project" value="UniProtKB-KW"/>
</dbReference>
<dbReference type="EMBL" id="JBAFVH010000002">
    <property type="protein sequence ID" value="MFG1371509.1"/>
    <property type="molecule type" value="Genomic_DNA"/>
</dbReference>
<dbReference type="InterPro" id="IPR029063">
    <property type="entry name" value="SAM-dependent_MTases_sf"/>
</dbReference>
<comment type="similarity">
    <text evidence="7">Belongs to the class I-like SAM-binding methyltransferase superfamily. C5-methyltransferase family.</text>
</comment>
<keyword evidence="3 7" id="KW-0808">Transferase</keyword>
<evidence type="ECO:0000256" key="2">
    <source>
        <dbReference type="ARBA" id="ARBA00022603"/>
    </source>
</evidence>
<dbReference type="InterPro" id="IPR001525">
    <property type="entry name" value="C5_MeTfrase"/>
</dbReference>
<proteinExistence type="inferred from homology"/>
<evidence type="ECO:0000313" key="9">
    <source>
        <dbReference type="EMBL" id="MFG1371509.1"/>
    </source>
</evidence>
<dbReference type="Gene3D" id="3.40.50.150">
    <property type="entry name" value="Vaccinia Virus protein VP39"/>
    <property type="match status" value="1"/>
</dbReference>
<feature type="active site" evidence="7">
    <location>
        <position position="103"/>
    </location>
</feature>
<reference evidence="9 10" key="1">
    <citation type="submission" date="2024-02" db="EMBL/GenBank/DDBJ databases">
        <title>Expansion and revision of Xanthobacter and proposal of Roseixanthobacter gen. nov.</title>
        <authorList>
            <person name="Soltysiak M.P.M."/>
            <person name="Jalihal A."/>
            <person name="Ory A."/>
            <person name="Chrisophersen C."/>
            <person name="Lee A.D."/>
            <person name="Boulton J."/>
            <person name="Springer M."/>
        </authorList>
    </citation>
    <scope>NUCLEOTIDE SEQUENCE [LARGE SCALE GENOMIC DNA]</scope>
    <source>
        <strain evidence="9 10">23A</strain>
    </source>
</reference>
<evidence type="ECO:0000313" key="10">
    <source>
        <dbReference type="Proteomes" id="UP001604002"/>
    </source>
</evidence>
<evidence type="ECO:0000256" key="3">
    <source>
        <dbReference type="ARBA" id="ARBA00022679"/>
    </source>
</evidence>
<evidence type="ECO:0000256" key="6">
    <source>
        <dbReference type="ARBA" id="ARBA00047422"/>
    </source>
</evidence>